<dbReference type="Pfam" id="PF04227">
    <property type="entry name" value="Indigoidine_A"/>
    <property type="match status" value="1"/>
</dbReference>
<dbReference type="Gene3D" id="3.40.1190.20">
    <property type="match status" value="1"/>
</dbReference>
<dbReference type="GO" id="GO:0004730">
    <property type="term" value="F:pseudouridylate synthase activity"/>
    <property type="evidence" value="ECO:0007669"/>
    <property type="project" value="InterPro"/>
</dbReference>
<dbReference type="Proteomes" id="UP000694866">
    <property type="component" value="Unplaced"/>
</dbReference>
<dbReference type="InterPro" id="IPR011611">
    <property type="entry name" value="PfkB_dom"/>
</dbReference>
<organism evidence="7 8">
    <name type="scientific">Fopius arisanus</name>
    <dbReference type="NCBI Taxonomy" id="64838"/>
    <lineage>
        <taxon>Eukaryota</taxon>
        <taxon>Metazoa</taxon>
        <taxon>Ecdysozoa</taxon>
        <taxon>Arthropoda</taxon>
        <taxon>Hexapoda</taxon>
        <taxon>Insecta</taxon>
        <taxon>Pterygota</taxon>
        <taxon>Neoptera</taxon>
        <taxon>Endopterygota</taxon>
        <taxon>Hymenoptera</taxon>
        <taxon>Apocrita</taxon>
        <taxon>Ichneumonoidea</taxon>
        <taxon>Braconidae</taxon>
        <taxon>Opiinae</taxon>
        <taxon>Fopius</taxon>
    </lineage>
</organism>
<keyword evidence="1" id="KW-0479">Metal-binding</keyword>
<evidence type="ECO:0000256" key="4">
    <source>
        <dbReference type="ARBA" id="ARBA00023239"/>
    </source>
</evidence>
<evidence type="ECO:0000259" key="6">
    <source>
        <dbReference type="Pfam" id="PF00294"/>
    </source>
</evidence>
<evidence type="ECO:0000313" key="7">
    <source>
        <dbReference type="Proteomes" id="UP000694866"/>
    </source>
</evidence>
<accession>A0A9R1TL00</accession>
<evidence type="ECO:0000256" key="5">
    <source>
        <dbReference type="ARBA" id="ARBA00023295"/>
    </source>
</evidence>
<dbReference type="KEGG" id="fas:105271564"/>
<dbReference type="RefSeq" id="XP_011311477.1">
    <property type="nucleotide sequence ID" value="XM_011313175.1"/>
</dbReference>
<dbReference type="AlphaFoldDB" id="A0A9R1TL00"/>
<keyword evidence="5" id="KW-0326">Glycosidase</keyword>
<dbReference type="InterPro" id="IPR022830">
    <property type="entry name" value="Indigdn_synthA-like"/>
</dbReference>
<dbReference type="GO" id="GO:0005737">
    <property type="term" value="C:cytoplasm"/>
    <property type="evidence" value="ECO:0007669"/>
    <property type="project" value="TreeGrafter"/>
</dbReference>
<dbReference type="InterPro" id="IPR029056">
    <property type="entry name" value="Ribokinase-like"/>
</dbReference>
<gene>
    <name evidence="8" type="primary">LOC105271564</name>
</gene>
<dbReference type="Gene3D" id="3.40.1790.10">
    <property type="entry name" value="Indigoidine synthase domain"/>
    <property type="match status" value="2"/>
</dbReference>
<dbReference type="GO" id="GO:0046872">
    <property type="term" value="F:metal ion binding"/>
    <property type="evidence" value="ECO:0007669"/>
    <property type="project" value="UniProtKB-KW"/>
</dbReference>
<evidence type="ECO:0000256" key="3">
    <source>
        <dbReference type="ARBA" id="ARBA00023211"/>
    </source>
</evidence>
<evidence type="ECO:0000256" key="1">
    <source>
        <dbReference type="ARBA" id="ARBA00022723"/>
    </source>
</evidence>
<keyword evidence="3" id="KW-0464">Manganese</keyword>
<dbReference type="PANTHER" id="PTHR42909:SF1">
    <property type="entry name" value="CARBOHYDRATE KINASE PFKB DOMAIN-CONTAINING PROTEIN"/>
    <property type="match status" value="1"/>
</dbReference>
<dbReference type="PANTHER" id="PTHR42909">
    <property type="entry name" value="ZGC:136858"/>
    <property type="match status" value="1"/>
</dbReference>
<protein>
    <submittedName>
        <fullName evidence="8">Pseudouridine-metabolizing bifunctional protein C1861.05</fullName>
    </submittedName>
</protein>
<keyword evidence="2" id="KW-0378">Hydrolase</keyword>
<evidence type="ECO:0000313" key="8">
    <source>
        <dbReference type="RefSeq" id="XP_011311477.1"/>
    </source>
</evidence>
<name>A0A9R1TL00_9HYME</name>
<keyword evidence="4" id="KW-0456">Lyase</keyword>
<dbReference type="Pfam" id="PF00294">
    <property type="entry name" value="PfkB"/>
    <property type="match status" value="1"/>
</dbReference>
<feature type="domain" description="Carbohydrate kinase PfkB" evidence="6">
    <location>
        <begin position="234"/>
        <end position="473"/>
    </location>
</feature>
<dbReference type="SUPFAM" id="SSF53613">
    <property type="entry name" value="Ribokinase-like"/>
    <property type="match status" value="1"/>
</dbReference>
<keyword evidence="7" id="KW-1185">Reference proteome</keyword>
<dbReference type="InterPro" id="IPR007342">
    <property type="entry name" value="PsuG"/>
</dbReference>
<dbReference type="GeneID" id="105271564"/>
<dbReference type="GO" id="GO:0006796">
    <property type="term" value="P:phosphate-containing compound metabolic process"/>
    <property type="evidence" value="ECO:0007669"/>
    <property type="project" value="UniProtKB-ARBA"/>
</dbReference>
<sequence length="583" mass="63426">MLRVLRNFRGFSKHLGINKKSFSDFVYSREVNEARKNDMPIVALETTIVTHGMPYPDNYETAANVESVIRRKTLEFLETLGVPVMTIGDSLEFPAFYSRSTPNYLKSPARVSRSEEAAECIKAQRDLGINSGLVFAVPIPQSGAIDPVEIERYIERALKEAEENNIRGKAVTPYLLRRLNEFTGGKSLAANKILIENNAAVAAEISLHLSRLRGKSSGNCGARGAEVIGSPIVIGGAVKDTVLQCEEISLKFDGRTHKGKSRKTNGGVGRNIAAALDALGVEGTKLLSTVGDDDAGRGIILELQAAGSTVKTLQGQTTAGYTAVVDSAGECRFAVGEMDIFDSIDVSLVEENRSSLEEAQLIILDGNPPLQTIHQVIDIAVNCQIPVWYEPTDVKKSCKIFSHPDWQKVLQFVSPNVKELFTMAEYFSITKTDEIPPDECTNLITEVAEKLAEYIPVVVATIGAEGVLIARKGSKSDGFYSKRANKLLTKTGNVQSRLYPPLIKINDSEKNRYSVSGCGDCLAAGIISGVLRELDEETCVSLGLRAAQLSLESPQTVPISLRTLRPLIINNKHNNNNTGKITT</sequence>
<dbReference type="OrthoDB" id="198885at2759"/>
<dbReference type="SUPFAM" id="SSF110581">
    <property type="entry name" value="Indigoidine synthase A-like"/>
    <property type="match status" value="2"/>
</dbReference>
<proteinExistence type="predicted"/>
<dbReference type="GO" id="GO:0016798">
    <property type="term" value="F:hydrolase activity, acting on glycosyl bonds"/>
    <property type="evidence" value="ECO:0007669"/>
    <property type="project" value="UniProtKB-KW"/>
</dbReference>
<reference evidence="8" key="1">
    <citation type="submission" date="2025-08" db="UniProtKB">
        <authorList>
            <consortium name="RefSeq"/>
        </authorList>
    </citation>
    <scope>IDENTIFICATION</scope>
    <source>
        <strain evidence="8">USDA-PBARC FA_bdor</strain>
        <tissue evidence="8">Whole organism</tissue>
    </source>
</reference>
<evidence type="ECO:0000256" key="2">
    <source>
        <dbReference type="ARBA" id="ARBA00022801"/>
    </source>
</evidence>